<evidence type="ECO:0000256" key="8">
    <source>
        <dbReference type="ARBA" id="ARBA00023136"/>
    </source>
</evidence>
<evidence type="ECO:0000256" key="10">
    <source>
        <dbReference type="SAM" id="Coils"/>
    </source>
</evidence>
<dbReference type="GO" id="GO:0008320">
    <property type="term" value="F:protein transmembrane transporter activity"/>
    <property type="evidence" value="ECO:0007669"/>
    <property type="project" value="UniProtKB-UniRule"/>
</dbReference>
<dbReference type="GO" id="GO:0033281">
    <property type="term" value="C:TAT protein transport complex"/>
    <property type="evidence" value="ECO:0007669"/>
    <property type="project" value="UniProtKB-UniRule"/>
</dbReference>
<evidence type="ECO:0000256" key="5">
    <source>
        <dbReference type="ARBA" id="ARBA00022927"/>
    </source>
</evidence>
<name>A0A1W6BWM9_9BACT</name>
<feature type="compositionally biased region" description="Basic and acidic residues" evidence="11">
    <location>
        <begin position="121"/>
        <end position="138"/>
    </location>
</feature>
<protein>
    <recommendedName>
        <fullName evidence="9">Sec-independent protein translocase protein TatB homolog</fullName>
    </recommendedName>
</protein>
<evidence type="ECO:0000256" key="6">
    <source>
        <dbReference type="ARBA" id="ARBA00022989"/>
    </source>
</evidence>
<feature type="region of interest" description="Disordered" evidence="11">
    <location>
        <begin position="110"/>
        <end position="152"/>
    </location>
</feature>
<evidence type="ECO:0000256" key="3">
    <source>
        <dbReference type="ARBA" id="ARBA00022475"/>
    </source>
</evidence>
<evidence type="ECO:0000256" key="7">
    <source>
        <dbReference type="ARBA" id="ARBA00023010"/>
    </source>
</evidence>
<dbReference type="PANTHER" id="PTHR33162:SF1">
    <property type="entry name" value="SEC-INDEPENDENT PROTEIN TRANSLOCASE PROTEIN TATA, CHLOROPLASTIC"/>
    <property type="match status" value="1"/>
</dbReference>
<keyword evidence="10" id="KW-0175">Coiled coil</keyword>
<dbReference type="STRING" id="1121267.CCUN_0874"/>
<dbReference type="Gene3D" id="1.20.5.3310">
    <property type="match status" value="1"/>
</dbReference>
<dbReference type="PRINTS" id="PR01506">
    <property type="entry name" value="TATBPROTEIN"/>
</dbReference>
<keyword evidence="8 9" id="KW-0472">Membrane</keyword>
<dbReference type="NCBIfam" id="TIGR01410">
    <property type="entry name" value="tatB"/>
    <property type="match status" value="1"/>
</dbReference>
<dbReference type="eggNOG" id="COG1826">
    <property type="taxonomic scope" value="Bacteria"/>
</dbReference>
<evidence type="ECO:0000256" key="1">
    <source>
        <dbReference type="ARBA" id="ARBA00004167"/>
    </source>
</evidence>
<evidence type="ECO:0000256" key="4">
    <source>
        <dbReference type="ARBA" id="ARBA00022692"/>
    </source>
</evidence>
<dbReference type="EMBL" id="CP020867">
    <property type="protein sequence ID" value="ARJ56485.1"/>
    <property type="molecule type" value="Genomic_DNA"/>
</dbReference>
<evidence type="ECO:0000256" key="11">
    <source>
        <dbReference type="SAM" id="MobiDB-lite"/>
    </source>
</evidence>
<proteinExistence type="inferred from homology"/>
<keyword evidence="2 9" id="KW-0813">Transport</keyword>
<keyword evidence="7 9" id="KW-0811">Translocation</keyword>
<organism evidence="13 14">
    <name type="scientific">Campylobacter cuniculorum DSM 23162 = LMG 24588</name>
    <dbReference type="NCBI Taxonomy" id="1121267"/>
    <lineage>
        <taxon>Bacteria</taxon>
        <taxon>Pseudomonadati</taxon>
        <taxon>Campylobacterota</taxon>
        <taxon>Epsilonproteobacteria</taxon>
        <taxon>Campylobacterales</taxon>
        <taxon>Campylobacteraceae</taxon>
        <taxon>Campylobacter</taxon>
    </lineage>
</organism>
<dbReference type="HAMAP" id="MF_00237">
    <property type="entry name" value="TatB"/>
    <property type="match status" value="1"/>
</dbReference>
<sequence length="152" mass="17584">MSLKRYKERSIDTMSMGEILVILVVAILVLGPDKLPDTIVQIAKILKALKRNIDEAKSSIEKEIRINELKSETKKYQDEFSSVNENIRKKLSFEEFDELKKDILDNKKVDLTFGSSSNPHENLEENAQKEMKEEKNLKTEQISNQSEEKQNV</sequence>
<keyword evidence="5 9" id="KW-0653">Protein transport</keyword>
<keyword evidence="4 9" id="KW-0812">Transmembrane</keyword>
<gene>
    <name evidence="13" type="ORF">CCUN_0874</name>
</gene>
<feature type="coiled-coil region" evidence="10">
    <location>
        <begin position="39"/>
        <end position="86"/>
    </location>
</feature>
<feature type="transmembrane region" description="Helical" evidence="12">
    <location>
        <begin position="12"/>
        <end position="31"/>
    </location>
</feature>
<dbReference type="InterPro" id="IPR003369">
    <property type="entry name" value="TatA/B/E"/>
</dbReference>
<evidence type="ECO:0000256" key="12">
    <source>
        <dbReference type="SAM" id="Phobius"/>
    </source>
</evidence>
<dbReference type="Pfam" id="PF02416">
    <property type="entry name" value="TatA_B_E"/>
    <property type="match status" value="1"/>
</dbReference>
<evidence type="ECO:0000313" key="14">
    <source>
        <dbReference type="Proteomes" id="UP000192902"/>
    </source>
</evidence>
<dbReference type="InterPro" id="IPR018448">
    <property type="entry name" value="TatB"/>
</dbReference>
<evidence type="ECO:0000256" key="9">
    <source>
        <dbReference type="HAMAP-Rule" id="MF_00237"/>
    </source>
</evidence>
<comment type="similarity">
    <text evidence="9">Belongs to the TatB family.</text>
</comment>
<keyword evidence="3 9" id="KW-1003">Cell membrane</keyword>
<dbReference type="KEGG" id="ccun:CCUN_0874"/>
<evidence type="ECO:0000256" key="2">
    <source>
        <dbReference type="ARBA" id="ARBA00022448"/>
    </source>
</evidence>
<dbReference type="Proteomes" id="UP000192902">
    <property type="component" value="Chromosome"/>
</dbReference>
<evidence type="ECO:0000313" key="13">
    <source>
        <dbReference type="EMBL" id="ARJ56485.1"/>
    </source>
</evidence>
<dbReference type="AlphaFoldDB" id="A0A1W6BWM9"/>
<comment type="subcellular location">
    <subcellularLocation>
        <location evidence="9">Cell membrane</location>
        <topology evidence="9">Single-pass membrane protein</topology>
    </subcellularLocation>
    <subcellularLocation>
        <location evidence="1">Membrane</location>
        <topology evidence="1">Single-pass membrane protein</topology>
    </subcellularLocation>
</comment>
<accession>A0A1W6BWM9</accession>
<keyword evidence="6 9" id="KW-1133">Transmembrane helix</keyword>
<dbReference type="GO" id="GO:0043953">
    <property type="term" value="P:protein transport by the Tat complex"/>
    <property type="evidence" value="ECO:0007669"/>
    <property type="project" value="UniProtKB-UniRule"/>
</dbReference>
<dbReference type="PANTHER" id="PTHR33162">
    <property type="entry name" value="SEC-INDEPENDENT PROTEIN TRANSLOCASE PROTEIN TATA, CHLOROPLASTIC"/>
    <property type="match status" value="1"/>
</dbReference>
<reference evidence="13 14" key="1">
    <citation type="submission" date="2017-04" db="EMBL/GenBank/DDBJ databases">
        <title>Complete genome sequence of the Campylobacter cuniculorum type strain LMG24588.</title>
        <authorList>
            <person name="Miller W.G."/>
            <person name="Yee E."/>
            <person name="Revez J."/>
            <person name="Bono J.L."/>
            <person name="Rossi M."/>
        </authorList>
    </citation>
    <scope>NUCLEOTIDE SEQUENCE [LARGE SCALE GENOMIC DNA]</scope>
    <source>
        <strain evidence="13 14">LMG 24588</strain>
    </source>
</reference>